<accession>A0A8T0G6Q1</accession>
<dbReference type="AlphaFoldDB" id="A0A8T0G6Q1"/>
<sequence>MDHTYGRVTELLLSGRVAVICRNHKPLPLLCTYIHAPDRTASLLDWWCFSGAHGHDSRALSREVQRVPGSAATPLGC</sequence>
<proteinExistence type="predicted"/>
<protein>
    <submittedName>
        <fullName evidence="1">Uncharacterized protein</fullName>
    </submittedName>
</protein>
<evidence type="ECO:0000313" key="2">
    <source>
        <dbReference type="Proteomes" id="UP000822688"/>
    </source>
</evidence>
<keyword evidence="2" id="KW-1185">Reference proteome</keyword>
<evidence type="ECO:0000313" key="1">
    <source>
        <dbReference type="EMBL" id="KAG0554515.1"/>
    </source>
</evidence>
<reference evidence="1" key="1">
    <citation type="submission" date="2020-06" db="EMBL/GenBank/DDBJ databases">
        <title>WGS assembly of Ceratodon purpureus strain R40.</title>
        <authorList>
            <person name="Carey S.B."/>
            <person name="Jenkins J."/>
            <person name="Shu S."/>
            <person name="Lovell J.T."/>
            <person name="Sreedasyam A."/>
            <person name="Maumus F."/>
            <person name="Tiley G.P."/>
            <person name="Fernandez-Pozo N."/>
            <person name="Barry K."/>
            <person name="Chen C."/>
            <person name="Wang M."/>
            <person name="Lipzen A."/>
            <person name="Daum C."/>
            <person name="Saski C.A."/>
            <person name="Payton A.C."/>
            <person name="Mcbreen J.C."/>
            <person name="Conrad R.E."/>
            <person name="Kollar L.M."/>
            <person name="Olsson S."/>
            <person name="Huttunen S."/>
            <person name="Landis J.B."/>
            <person name="Wickett N.J."/>
            <person name="Johnson M.G."/>
            <person name="Rensing S.A."/>
            <person name="Grimwood J."/>
            <person name="Schmutz J."/>
            <person name="Mcdaniel S.F."/>
        </authorList>
    </citation>
    <scope>NUCLEOTIDE SEQUENCE</scope>
    <source>
        <strain evidence="1">R40</strain>
    </source>
</reference>
<comment type="caution">
    <text evidence="1">The sequence shown here is derived from an EMBL/GenBank/DDBJ whole genome shotgun (WGS) entry which is preliminary data.</text>
</comment>
<organism evidence="1 2">
    <name type="scientific">Ceratodon purpureus</name>
    <name type="common">Fire moss</name>
    <name type="synonym">Dicranum purpureum</name>
    <dbReference type="NCBI Taxonomy" id="3225"/>
    <lineage>
        <taxon>Eukaryota</taxon>
        <taxon>Viridiplantae</taxon>
        <taxon>Streptophyta</taxon>
        <taxon>Embryophyta</taxon>
        <taxon>Bryophyta</taxon>
        <taxon>Bryophytina</taxon>
        <taxon>Bryopsida</taxon>
        <taxon>Dicranidae</taxon>
        <taxon>Pseudoditrichales</taxon>
        <taxon>Ditrichaceae</taxon>
        <taxon>Ceratodon</taxon>
    </lineage>
</organism>
<dbReference type="Proteomes" id="UP000822688">
    <property type="component" value="Chromosome 12"/>
</dbReference>
<gene>
    <name evidence="1" type="ORF">KC19_12G097100</name>
</gene>
<dbReference type="EMBL" id="CM026433">
    <property type="protein sequence ID" value="KAG0554515.1"/>
    <property type="molecule type" value="Genomic_DNA"/>
</dbReference>
<name>A0A8T0G6Q1_CERPU</name>